<dbReference type="PANTHER" id="PTHR21266:SF60">
    <property type="entry name" value="3-KETOSTEROID-9-ALPHA-MONOOXYGENASE, OXYGENASE COMPONENT"/>
    <property type="match status" value="1"/>
</dbReference>
<evidence type="ECO:0000313" key="8">
    <source>
        <dbReference type="EMBL" id="POF42408.1"/>
    </source>
</evidence>
<evidence type="ECO:0000256" key="3">
    <source>
        <dbReference type="ARBA" id="ARBA00022723"/>
    </source>
</evidence>
<name>A0A2S3VR28_9PSED</name>
<dbReference type="AlphaFoldDB" id="A0A2S3VR28"/>
<comment type="caution">
    <text evidence="8">The sequence shown here is derived from an EMBL/GenBank/DDBJ whole genome shotgun (WGS) entry which is preliminary data.</text>
</comment>
<evidence type="ECO:0000259" key="7">
    <source>
        <dbReference type="PROSITE" id="PS51296"/>
    </source>
</evidence>
<dbReference type="InterPro" id="IPR050584">
    <property type="entry name" value="Cholesterol_7-desaturase"/>
</dbReference>
<gene>
    <name evidence="8" type="ORF">B0D71_13380</name>
</gene>
<evidence type="ECO:0000256" key="4">
    <source>
        <dbReference type="ARBA" id="ARBA00023002"/>
    </source>
</evidence>
<reference evidence="9" key="1">
    <citation type="submission" date="2017-02" db="EMBL/GenBank/DDBJ databases">
        <authorList>
            <person name="Furmanczyk E.M."/>
        </authorList>
    </citation>
    <scope>NUCLEOTIDE SEQUENCE [LARGE SCALE GENOMIC DNA]</scope>
    <source>
        <strain evidence="9">AP3_22</strain>
    </source>
</reference>
<organism evidence="8 9">
    <name type="scientific">Pseudomonas laurylsulfativorans</name>
    <dbReference type="NCBI Taxonomy" id="1943631"/>
    <lineage>
        <taxon>Bacteria</taxon>
        <taxon>Pseudomonadati</taxon>
        <taxon>Pseudomonadota</taxon>
        <taxon>Gammaproteobacteria</taxon>
        <taxon>Pseudomonadales</taxon>
        <taxon>Pseudomonadaceae</taxon>
        <taxon>Pseudomonas</taxon>
    </lineage>
</organism>
<dbReference type="PROSITE" id="PS51296">
    <property type="entry name" value="RIESKE"/>
    <property type="match status" value="1"/>
</dbReference>
<sequence length="399" mass="44820">MSNLVNSPAEKAHIIVSDLSERFARGWHCLGLSDQFRDGKPHTLEAFGTQLVVFEGEHSKKLNVLNAFCPHLGGNLGEGTVKGDNIACPFHDWRWAGDGKCAAIPYAKRVPPRARTQSFITCEENKQLFVWHDPEGNPPPTDVIIPRLEGAFSDGWTDWSWTTEAVNTNSRELVDNLVDVAHFFYIHGYGKGGGSTYFKNVFEGNFATQYLETGPQTEHSSYQKDATYTGDIGDLACMSRGETTYHGPSYLVSRLMVNFTGDDPVETYEILAHYPVNANKFVLHMGFITRKRADLDAEKNAARAAMVNEILRIGTLQDVAIWKTKARIDNPLLCDSDGPLYQLRRWYQQFFVDVAEIKPEMINRFEAETDTRHALPVWDQQAAEKIAQEAREAAENANA</sequence>
<evidence type="ECO:0000256" key="1">
    <source>
        <dbReference type="ARBA" id="ARBA00001962"/>
    </source>
</evidence>
<accession>A0A2S3VR28</accession>
<keyword evidence="9" id="KW-1185">Reference proteome</keyword>
<evidence type="ECO:0000256" key="6">
    <source>
        <dbReference type="ARBA" id="ARBA00023014"/>
    </source>
</evidence>
<dbReference type="InterPro" id="IPR045605">
    <property type="entry name" value="KshA-like_C"/>
</dbReference>
<dbReference type="GO" id="GO:0046872">
    <property type="term" value="F:metal ion binding"/>
    <property type="evidence" value="ECO:0007669"/>
    <property type="project" value="UniProtKB-KW"/>
</dbReference>
<keyword evidence="3" id="KW-0479">Metal-binding</keyword>
<evidence type="ECO:0000313" key="9">
    <source>
        <dbReference type="Proteomes" id="UP000237440"/>
    </source>
</evidence>
<dbReference type="Gene3D" id="2.102.10.10">
    <property type="entry name" value="Rieske [2Fe-2S] iron-sulphur domain"/>
    <property type="match status" value="1"/>
</dbReference>
<keyword evidence="6" id="KW-0411">Iron-sulfur</keyword>
<proteinExistence type="predicted"/>
<dbReference type="Proteomes" id="UP000237440">
    <property type="component" value="Unassembled WGS sequence"/>
</dbReference>
<dbReference type="Gene3D" id="3.90.380.10">
    <property type="entry name" value="Naphthalene 1,2-dioxygenase Alpha Subunit, Chain A, domain 1"/>
    <property type="match status" value="1"/>
</dbReference>
<dbReference type="InterPro" id="IPR017941">
    <property type="entry name" value="Rieske_2Fe-2S"/>
</dbReference>
<dbReference type="EMBL" id="MUJK01000003">
    <property type="protein sequence ID" value="POF42408.1"/>
    <property type="molecule type" value="Genomic_DNA"/>
</dbReference>
<dbReference type="SUPFAM" id="SSF55961">
    <property type="entry name" value="Bet v1-like"/>
    <property type="match status" value="1"/>
</dbReference>
<evidence type="ECO:0000256" key="2">
    <source>
        <dbReference type="ARBA" id="ARBA00022714"/>
    </source>
</evidence>
<dbReference type="RefSeq" id="WP_103395200.1">
    <property type="nucleotide sequence ID" value="NZ_MUJK01000003.1"/>
</dbReference>
<evidence type="ECO:0000256" key="5">
    <source>
        <dbReference type="ARBA" id="ARBA00023004"/>
    </source>
</evidence>
<protein>
    <submittedName>
        <fullName evidence="8">3-ketosteroid-9-alpha-hydroxylase</fullName>
    </submittedName>
</protein>
<dbReference type="Pfam" id="PF19298">
    <property type="entry name" value="KshA_C"/>
    <property type="match status" value="1"/>
</dbReference>
<dbReference type="GO" id="GO:0016491">
    <property type="term" value="F:oxidoreductase activity"/>
    <property type="evidence" value="ECO:0007669"/>
    <property type="project" value="UniProtKB-KW"/>
</dbReference>
<dbReference type="PANTHER" id="PTHR21266">
    <property type="entry name" value="IRON-SULFUR DOMAIN CONTAINING PROTEIN"/>
    <property type="match status" value="1"/>
</dbReference>
<dbReference type="OrthoDB" id="9769355at2"/>
<keyword evidence="2" id="KW-0001">2Fe-2S</keyword>
<dbReference type="InterPro" id="IPR036922">
    <property type="entry name" value="Rieske_2Fe-2S_sf"/>
</dbReference>
<dbReference type="GO" id="GO:0008203">
    <property type="term" value="P:cholesterol metabolic process"/>
    <property type="evidence" value="ECO:0007669"/>
    <property type="project" value="InterPro"/>
</dbReference>
<dbReference type="GO" id="GO:0051537">
    <property type="term" value="F:2 iron, 2 sulfur cluster binding"/>
    <property type="evidence" value="ECO:0007669"/>
    <property type="project" value="UniProtKB-KW"/>
</dbReference>
<comment type="cofactor">
    <cofactor evidence="1">
        <name>Fe cation</name>
        <dbReference type="ChEBI" id="CHEBI:24875"/>
    </cofactor>
</comment>
<dbReference type="Pfam" id="PF00355">
    <property type="entry name" value="Rieske"/>
    <property type="match status" value="1"/>
</dbReference>
<keyword evidence="5" id="KW-0408">Iron</keyword>
<feature type="domain" description="Rieske" evidence="7">
    <location>
        <begin position="27"/>
        <end position="130"/>
    </location>
</feature>
<keyword evidence="4" id="KW-0560">Oxidoreductase</keyword>
<dbReference type="SUPFAM" id="SSF50022">
    <property type="entry name" value="ISP domain"/>
    <property type="match status" value="1"/>
</dbReference>